<organism evidence="2 3">
    <name type="scientific">Prorocentrum cordatum</name>
    <dbReference type="NCBI Taxonomy" id="2364126"/>
    <lineage>
        <taxon>Eukaryota</taxon>
        <taxon>Sar</taxon>
        <taxon>Alveolata</taxon>
        <taxon>Dinophyceae</taxon>
        <taxon>Prorocentrales</taxon>
        <taxon>Prorocentraceae</taxon>
        <taxon>Prorocentrum</taxon>
    </lineage>
</organism>
<dbReference type="EMBL" id="CAUYUJ010018729">
    <property type="protein sequence ID" value="CAK0885908.1"/>
    <property type="molecule type" value="Genomic_DNA"/>
</dbReference>
<name>A0ABN9WHE6_9DINO</name>
<keyword evidence="1" id="KW-0812">Transmembrane</keyword>
<keyword evidence="1" id="KW-0472">Membrane</keyword>
<sequence length="125" mass="12529">MGAAAGGAGPARGGVLARLACVPSSCSLCSASVWERSRYAALPPVDAQEMLKVPSYSPPGESSKAESLRGLRKTRGLALLAAALGVLALGAAVPALSACARAGGQACGQELAGWACRARRLPRAR</sequence>
<dbReference type="Proteomes" id="UP001189429">
    <property type="component" value="Unassembled WGS sequence"/>
</dbReference>
<protein>
    <submittedName>
        <fullName evidence="2">Uncharacterized protein</fullName>
    </submittedName>
</protein>
<evidence type="ECO:0000313" key="2">
    <source>
        <dbReference type="EMBL" id="CAK0885908.1"/>
    </source>
</evidence>
<accession>A0ABN9WHE6</accession>
<gene>
    <name evidence="2" type="ORF">PCOR1329_LOCUS67394</name>
</gene>
<comment type="caution">
    <text evidence="2">The sequence shown here is derived from an EMBL/GenBank/DDBJ whole genome shotgun (WGS) entry which is preliminary data.</text>
</comment>
<keyword evidence="1" id="KW-1133">Transmembrane helix</keyword>
<keyword evidence="3" id="KW-1185">Reference proteome</keyword>
<evidence type="ECO:0000256" key="1">
    <source>
        <dbReference type="SAM" id="Phobius"/>
    </source>
</evidence>
<reference evidence="2" key="1">
    <citation type="submission" date="2023-10" db="EMBL/GenBank/DDBJ databases">
        <authorList>
            <person name="Chen Y."/>
            <person name="Shah S."/>
            <person name="Dougan E. K."/>
            <person name="Thang M."/>
            <person name="Chan C."/>
        </authorList>
    </citation>
    <scope>NUCLEOTIDE SEQUENCE [LARGE SCALE GENOMIC DNA]</scope>
</reference>
<feature type="transmembrane region" description="Helical" evidence="1">
    <location>
        <begin position="77"/>
        <end position="97"/>
    </location>
</feature>
<evidence type="ECO:0000313" key="3">
    <source>
        <dbReference type="Proteomes" id="UP001189429"/>
    </source>
</evidence>
<feature type="non-terminal residue" evidence="2">
    <location>
        <position position="125"/>
    </location>
</feature>
<proteinExistence type="predicted"/>